<dbReference type="CDD" id="cd10918">
    <property type="entry name" value="CE4_NodB_like_5s_6s"/>
    <property type="match status" value="1"/>
</dbReference>
<dbReference type="Proteomes" id="UP000323646">
    <property type="component" value="Unassembled WGS sequence"/>
</dbReference>
<keyword evidence="5" id="KW-1185">Reference proteome</keyword>
<dbReference type="PROSITE" id="PS51677">
    <property type="entry name" value="NODB"/>
    <property type="match status" value="1"/>
</dbReference>
<evidence type="ECO:0000313" key="5">
    <source>
        <dbReference type="Proteomes" id="UP000323646"/>
    </source>
</evidence>
<dbReference type="GO" id="GO:0016810">
    <property type="term" value="F:hydrolase activity, acting on carbon-nitrogen (but not peptide) bonds"/>
    <property type="evidence" value="ECO:0007669"/>
    <property type="project" value="InterPro"/>
</dbReference>
<feature type="domain" description="NodB homology" evidence="3">
    <location>
        <begin position="64"/>
        <end position="235"/>
    </location>
</feature>
<proteinExistence type="predicted"/>
<evidence type="ECO:0000259" key="3">
    <source>
        <dbReference type="PROSITE" id="PS51677"/>
    </source>
</evidence>
<evidence type="ECO:0000313" key="4">
    <source>
        <dbReference type="EMBL" id="TYZ19968.1"/>
    </source>
</evidence>
<dbReference type="GO" id="GO:0005576">
    <property type="term" value="C:extracellular region"/>
    <property type="evidence" value="ECO:0007669"/>
    <property type="project" value="UniProtKB-SubCell"/>
</dbReference>
<dbReference type="Pfam" id="PF01522">
    <property type="entry name" value="Polysacc_deac_1"/>
    <property type="match status" value="1"/>
</dbReference>
<dbReference type="PANTHER" id="PTHR34216">
    <property type="match status" value="1"/>
</dbReference>
<sequence>MPAGVPILEYHMVSEVDPEEGWTYNVPPEDFRQQLDYLQQQGYTTITPLEFMKAKKGKLDLPEKPIILSFDDGYENNYTTMLPILEAHNMKAVVYMATNSIGRPNYLTWDELRELQDHGVEIGSHTANHQPLTHLDHEKQLEEMKLSKLLMEWNGIRTVFSFSYPNGEFSPEMPEMLKENEYLTAVTGDAGLNTFETNPYLLQRTNIPHPRFGLAEFKLRLLKAAVMTKLGIRQH</sequence>
<dbReference type="InterPro" id="IPR002509">
    <property type="entry name" value="NODB_dom"/>
</dbReference>
<comment type="caution">
    <text evidence="4">The sequence shown here is derived from an EMBL/GenBank/DDBJ whole genome shotgun (WGS) entry which is preliminary data.</text>
</comment>
<dbReference type="GO" id="GO:0005975">
    <property type="term" value="P:carbohydrate metabolic process"/>
    <property type="evidence" value="ECO:0007669"/>
    <property type="project" value="InterPro"/>
</dbReference>
<organism evidence="4 5">
    <name type="scientific">Selenomonas ruminis</name>
    <dbReference type="NCBI Taxonomy" id="2593411"/>
    <lineage>
        <taxon>Bacteria</taxon>
        <taxon>Bacillati</taxon>
        <taxon>Bacillota</taxon>
        <taxon>Negativicutes</taxon>
        <taxon>Selenomonadales</taxon>
        <taxon>Selenomonadaceae</taxon>
        <taxon>Selenomonas</taxon>
    </lineage>
</organism>
<dbReference type="PANTHER" id="PTHR34216:SF3">
    <property type="entry name" value="POLY-BETA-1,6-N-ACETYL-D-GLUCOSAMINE N-DEACETYLASE"/>
    <property type="match status" value="1"/>
</dbReference>
<comment type="subcellular location">
    <subcellularLocation>
        <location evidence="1">Secreted</location>
    </subcellularLocation>
</comment>
<keyword evidence="2" id="KW-0732">Signal</keyword>
<dbReference type="SUPFAM" id="SSF88713">
    <property type="entry name" value="Glycoside hydrolase/deacetylase"/>
    <property type="match status" value="1"/>
</dbReference>
<evidence type="ECO:0000256" key="2">
    <source>
        <dbReference type="ARBA" id="ARBA00022729"/>
    </source>
</evidence>
<dbReference type="AlphaFoldDB" id="A0A5D6VZI0"/>
<dbReference type="InterPro" id="IPR051398">
    <property type="entry name" value="Polysacch_Deacetylase"/>
</dbReference>
<dbReference type="InterPro" id="IPR011330">
    <property type="entry name" value="Glyco_hydro/deAcase_b/a-brl"/>
</dbReference>
<protein>
    <submittedName>
        <fullName evidence="4">Polysaccharide deacetylase family protein</fullName>
    </submittedName>
</protein>
<dbReference type="Gene3D" id="3.20.20.370">
    <property type="entry name" value="Glycoside hydrolase/deacetylase"/>
    <property type="match status" value="1"/>
</dbReference>
<dbReference type="EMBL" id="VTOY01000018">
    <property type="protein sequence ID" value="TYZ19968.1"/>
    <property type="molecule type" value="Genomic_DNA"/>
</dbReference>
<accession>A0A5D6VZI0</accession>
<reference evidence="4 5" key="1">
    <citation type="submission" date="2019-08" db="EMBL/GenBank/DDBJ databases">
        <title>Selenomonas sp. mPRGC5 and Selenomonas sp. mPRGC8 isolated from ruminal fluid of dairy goat (Capra hircus).</title>
        <authorList>
            <person name="Poothong S."/>
            <person name="Nuengjamnong C."/>
            <person name="Tanasupawat S."/>
        </authorList>
    </citation>
    <scope>NUCLEOTIDE SEQUENCE [LARGE SCALE GENOMIC DNA]</scope>
    <source>
        <strain evidence="5">mPRGC5</strain>
    </source>
</reference>
<dbReference type="OrthoDB" id="9778320at2"/>
<gene>
    <name evidence="4" type="ORF">FZ040_12750</name>
</gene>
<evidence type="ECO:0000256" key="1">
    <source>
        <dbReference type="ARBA" id="ARBA00004613"/>
    </source>
</evidence>
<name>A0A5D6VZI0_9FIRM</name>